<feature type="transmembrane region" description="Helical" evidence="1">
    <location>
        <begin position="20"/>
        <end position="37"/>
    </location>
</feature>
<organism evidence="2 3">
    <name type="scientific">Cryptosporangium minutisporangium</name>
    <dbReference type="NCBI Taxonomy" id="113569"/>
    <lineage>
        <taxon>Bacteria</taxon>
        <taxon>Bacillati</taxon>
        <taxon>Actinomycetota</taxon>
        <taxon>Actinomycetes</taxon>
        <taxon>Cryptosporangiales</taxon>
        <taxon>Cryptosporangiaceae</taxon>
        <taxon>Cryptosporangium</taxon>
    </lineage>
</organism>
<dbReference type="RefSeq" id="WP_345732953.1">
    <property type="nucleotide sequence ID" value="NZ_BAAAYN010000057.1"/>
</dbReference>
<accession>A0ABP6TAP8</accession>
<dbReference type="EMBL" id="BAAAYN010000057">
    <property type="protein sequence ID" value="GAA3396603.1"/>
    <property type="molecule type" value="Genomic_DNA"/>
</dbReference>
<proteinExistence type="predicted"/>
<protein>
    <submittedName>
        <fullName evidence="2">Uncharacterized protein</fullName>
    </submittedName>
</protein>
<evidence type="ECO:0000313" key="3">
    <source>
        <dbReference type="Proteomes" id="UP001501676"/>
    </source>
</evidence>
<evidence type="ECO:0000313" key="2">
    <source>
        <dbReference type="EMBL" id="GAA3396603.1"/>
    </source>
</evidence>
<comment type="caution">
    <text evidence="2">The sequence shown here is derived from an EMBL/GenBank/DDBJ whole genome shotgun (WGS) entry which is preliminary data.</text>
</comment>
<keyword evidence="1" id="KW-1133">Transmembrane helix</keyword>
<dbReference type="Pfam" id="PF19545">
    <property type="entry name" value="DUF6069"/>
    <property type="match status" value="1"/>
</dbReference>
<name>A0ABP6TAP8_9ACTN</name>
<feature type="transmembrane region" description="Helical" evidence="1">
    <location>
        <begin position="89"/>
        <end position="107"/>
    </location>
</feature>
<reference evidence="3" key="1">
    <citation type="journal article" date="2019" name="Int. J. Syst. Evol. Microbiol.">
        <title>The Global Catalogue of Microorganisms (GCM) 10K type strain sequencing project: providing services to taxonomists for standard genome sequencing and annotation.</title>
        <authorList>
            <consortium name="The Broad Institute Genomics Platform"/>
            <consortium name="The Broad Institute Genome Sequencing Center for Infectious Disease"/>
            <person name="Wu L."/>
            <person name="Ma J."/>
        </authorList>
    </citation>
    <scope>NUCLEOTIDE SEQUENCE [LARGE SCALE GENOMIC DNA]</scope>
    <source>
        <strain evidence="3">JCM 9458</strain>
    </source>
</reference>
<keyword evidence="1" id="KW-0472">Membrane</keyword>
<keyword evidence="1" id="KW-0812">Transmembrane</keyword>
<evidence type="ECO:0000256" key="1">
    <source>
        <dbReference type="SAM" id="Phobius"/>
    </source>
</evidence>
<dbReference type="Proteomes" id="UP001501676">
    <property type="component" value="Unassembled WGS sequence"/>
</dbReference>
<feature type="transmembrane region" description="Helical" evidence="1">
    <location>
        <begin position="57"/>
        <end position="77"/>
    </location>
</feature>
<dbReference type="InterPro" id="IPR045713">
    <property type="entry name" value="DUF6069"/>
</dbReference>
<feature type="transmembrane region" description="Helical" evidence="1">
    <location>
        <begin position="113"/>
        <end position="135"/>
    </location>
</feature>
<gene>
    <name evidence="2" type="ORF">GCM10020369_73940</name>
</gene>
<sequence>MASETVASQSDGRTRLRARALAVGGAVAANVALWVIGEPLLGHDLVVTQPGEEALDLGFGAIAVVSLIVALLGWASLAVLERVTRRARVVWTVVAVLVLAASFMPVLQVEASAGTKTVLALTHLAVGLVLIPVFWRTSTRRATPESVAPSRPDAPATPVH</sequence>
<keyword evidence="3" id="KW-1185">Reference proteome</keyword>